<keyword evidence="10" id="KW-1185">Reference proteome</keyword>
<gene>
    <name evidence="9" type="ORF">DFJ65_0787</name>
</gene>
<feature type="binding site" evidence="7">
    <location>
        <position position="144"/>
    </location>
    <ligand>
        <name>Zn(2+)</name>
        <dbReference type="ChEBI" id="CHEBI:29105"/>
    </ligand>
</feature>
<evidence type="ECO:0000256" key="6">
    <source>
        <dbReference type="ARBA" id="ARBA00023163"/>
    </source>
</evidence>
<evidence type="ECO:0000256" key="2">
    <source>
        <dbReference type="ARBA" id="ARBA00022491"/>
    </source>
</evidence>
<dbReference type="InterPro" id="IPR002481">
    <property type="entry name" value="FUR"/>
</dbReference>
<keyword evidence="6" id="KW-0804">Transcription</keyword>
<keyword evidence="4" id="KW-0805">Transcription regulation</keyword>
<feature type="binding site" evidence="7">
    <location>
        <position position="147"/>
    </location>
    <ligand>
        <name>Zn(2+)</name>
        <dbReference type="ChEBI" id="CHEBI:29105"/>
    </ligand>
</feature>
<comment type="similarity">
    <text evidence="1">Belongs to the Fur family.</text>
</comment>
<feature type="binding site" evidence="7">
    <location>
        <position position="104"/>
    </location>
    <ligand>
        <name>Zn(2+)</name>
        <dbReference type="ChEBI" id="CHEBI:29105"/>
    </ligand>
</feature>
<comment type="caution">
    <text evidence="9">The sequence shown here is derived from an EMBL/GenBank/DDBJ whole genome shotgun (WGS) entry which is preliminary data.</text>
</comment>
<dbReference type="InterPro" id="IPR036390">
    <property type="entry name" value="WH_DNA-bd_sf"/>
</dbReference>
<keyword evidence="3 7" id="KW-0862">Zinc</keyword>
<dbReference type="Pfam" id="PF01475">
    <property type="entry name" value="FUR"/>
    <property type="match status" value="1"/>
</dbReference>
<dbReference type="RefSeq" id="WP_115921896.1">
    <property type="nucleotide sequence ID" value="NZ_CBDRMH010000012.1"/>
</dbReference>
<evidence type="ECO:0000313" key="10">
    <source>
        <dbReference type="Proteomes" id="UP000256253"/>
    </source>
</evidence>
<dbReference type="InterPro" id="IPR043135">
    <property type="entry name" value="Fur_C"/>
</dbReference>
<evidence type="ECO:0000256" key="5">
    <source>
        <dbReference type="ARBA" id="ARBA00023125"/>
    </source>
</evidence>
<organism evidence="9 10">
    <name type="scientific">Calidifontibacter indicus</name>
    <dbReference type="NCBI Taxonomy" id="419650"/>
    <lineage>
        <taxon>Bacteria</taxon>
        <taxon>Bacillati</taxon>
        <taxon>Actinomycetota</taxon>
        <taxon>Actinomycetes</taxon>
        <taxon>Micrococcales</taxon>
        <taxon>Dermacoccaceae</taxon>
        <taxon>Calidifontibacter</taxon>
    </lineage>
</organism>
<dbReference type="Gene3D" id="1.10.10.10">
    <property type="entry name" value="Winged helix-like DNA-binding domain superfamily/Winged helix DNA-binding domain"/>
    <property type="match status" value="1"/>
</dbReference>
<feature type="binding site" evidence="8">
    <location>
        <position position="97"/>
    </location>
    <ligand>
        <name>Fe cation</name>
        <dbReference type="ChEBI" id="CHEBI:24875"/>
    </ligand>
</feature>
<dbReference type="InterPro" id="IPR036388">
    <property type="entry name" value="WH-like_DNA-bd_sf"/>
</dbReference>
<dbReference type="GO" id="GO:0000976">
    <property type="term" value="F:transcription cis-regulatory region binding"/>
    <property type="evidence" value="ECO:0007669"/>
    <property type="project" value="TreeGrafter"/>
</dbReference>
<keyword evidence="8" id="KW-0408">Iron</keyword>
<name>A0A3D9UUZ2_9MICO</name>
<evidence type="ECO:0000256" key="8">
    <source>
        <dbReference type="PIRSR" id="PIRSR602481-2"/>
    </source>
</evidence>
<dbReference type="GO" id="GO:0003700">
    <property type="term" value="F:DNA-binding transcription factor activity"/>
    <property type="evidence" value="ECO:0007669"/>
    <property type="project" value="InterPro"/>
</dbReference>
<accession>A0A3D9UUZ2</accession>
<keyword evidence="5" id="KW-0238">DNA-binding</keyword>
<protein>
    <submittedName>
        <fullName evidence="9">Fur family ferric uptake transcriptional regulator</fullName>
    </submittedName>
</protein>
<evidence type="ECO:0000256" key="1">
    <source>
        <dbReference type="ARBA" id="ARBA00007957"/>
    </source>
</evidence>
<comment type="cofactor">
    <cofactor evidence="8">
        <name>Mn(2+)</name>
        <dbReference type="ChEBI" id="CHEBI:29035"/>
    </cofactor>
    <cofactor evidence="8">
        <name>Fe(2+)</name>
        <dbReference type="ChEBI" id="CHEBI:29033"/>
    </cofactor>
    <text evidence="8">Binds 1 Mn(2+) or Fe(2+) ion per subunit.</text>
</comment>
<dbReference type="EMBL" id="QTUA01000001">
    <property type="protein sequence ID" value="REF29814.1"/>
    <property type="molecule type" value="Genomic_DNA"/>
</dbReference>
<dbReference type="Gene3D" id="3.30.1490.190">
    <property type="match status" value="1"/>
</dbReference>
<dbReference type="OrthoDB" id="8659436at2"/>
<evidence type="ECO:0000256" key="4">
    <source>
        <dbReference type="ARBA" id="ARBA00023015"/>
    </source>
</evidence>
<feature type="binding site" evidence="7">
    <location>
        <position position="107"/>
    </location>
    <ligand>
        <name>Zn(2+)</name>
        <dbReference type="ChEBI" id="CHEBI:29105"/>
    </ligand>
</feature>
<evidence type="ECO:0000256" key="3">
    <source>
        <dbReference type="ARBA" id="ARBA00022833"/>
    </source>
</evidence>
<dbReference type="GO" id="GO:0008270">
    <property type="term" value="F:zinc ion binding"/>
    <property type="evidence" value="ECO:0007669"/>
    <property type="project" value="TreeGrafter"/>
</dbReference>
<dbReference type="PANTHER" id="PTHR33202:SF7">
    <property type="entry name" value="FERRIC UPTAKE REGULATION PROTEIN"/>
    <property type="match status" value="1"/>
</dbReference>
<sequence length="151" mass="16202">MTERAHTHPSVGVDGAIAAVRARGERVTTARRAVIEALAAEPHQDAEAVAARVSRDQPGVHRATIYRTLQSLVELGVLAHTHVPDGATIYHLAVGAHGHTHLQCARCGRMFDIPIDWLAELADRVDQRLGFALDPGHAALLGTCCDCLDPK</sequence>
<evidence type="ECO:0000256" key="7">
    <source>
        <dbReference type="PIRSR" id="PIRSR602481-1"/>
    </source>
</evidence>
<dbReference type="AlphaFoldDB" id="A0A3D9UUZ2"/>
<comment type="cofactor">
    <cofactor evidence="7">
        <name>Zn(2+)</name>
        <dbReference type="ChEBI" id="CHEBI:29105"/>
    </cofactor>
    <text evidence="7">Binds 1 zinc ion per subunit.</text>
</comment>
<dbReference type="GO" id="GO:1900376">
    <property type="term" value="P:regulation of secondary metabolite biosynthetic process"/>
    <property type="evidence" value="ECO:0007669"/>
    <property type="project" value="TreeGrafter"/>
</dbReference>
<keyword evidence="7" id="KW-0479">Metal-binding</keyword>
<dbReference type="GO" id="GO:0045892">
    <property type="term" value="P:negative regulation of DNA-templated transcription"/>
    <property type="evidence" value="ECO:0007669"/>
    <property type="project" value="TreeGrafter"/>
</dbReference>
<evidence type="ECO:0000313" key="9">
    <source>
        <dbReference type="EMBL" id="REF29814.1"/>
    </source>
</evidence>
<proteinExistence type="inferred from homology"/>
<reference evidence="9 10" key="1">
    <citation type="submission" date="2018-08" db="EMBL/GenBank/DDBJ databases">
        <title>Sequencing the genomes of 1000 actinobacteria strains.</title>
        <authorList>
            <person name="Klenk H.-P."/>
        </authorList>
    </citation>
    <scope>NUCLEOTIDE SEQUENCE [LARGE SCALE GENOMIC DNA]</scope>
    <source>
        <strain evidence="9 10">DSM 22967</strain>
    </source>
</reference>
<keyword evidence="2" id="KW-0678">Repressor</keyword>
<dbReference type="PANTHER" id="PTHR33202">
    <property type="entry name" value="ZINC UPTAKE REGULATION PROTEIN"/>
    <property type="match status" value="1"/>
</dbReference>
<dbReference type="Proteomes" id="UP000256253">
    <property type="component" value="Unassembled WGS sequence"/>
</dbReference>
<dbReference type="CDD" id="cd07153">
    <property type="entry name" value="Fur_like"/>
    <property type="match status" value="1"/>
</dbReference>
<dbReference type="SUPFAM" id="SSF46785">
    <property type="entry name" value="Winged helix' DNA-binding domain"/>
    <property type="match status" value="1"/>
</dbReference>